<dbReference type="InterPro" id="IPR026881">
    <property type="entry name" value="WYL_dom"/>
</dbReference>
<dbReference type="InterPro" id="IPR051534">
    <property type="entry name" value="CBASS_pafABC_assoc_protein"/>
</dbReference>
<dbReference type="PANTHER" id="PTHR34580">
    <property type="match status" value="1"/>
</dbReference>
<feature type="domain" description="WYL" evidence="1">
    <location>
        <begin position="146"/>
        <end position="209"/>
    </location>
</feature>
<evidence type="ECO:0000259" key="2">
    <source>
        <dbReference type="Pfam" id="PF25583"/>
    </source>
</evidence>
<reference evidence="3" key="1">
    <citation type="submission" date="2020-05" db="EMBL/GenBank/DDBJ databases">
        <authorList>
            <person name="Chiriac C."/>
            <person name="Salcher M."/>
            <person name="Ghai R."/>
            <person name="Kavagutti S V."/>
        </authorList>
    </citation>
    <scope>NUCLEOTIDE SEQUENCE</scope>
</reference>
<evidence type="ECO:0000313" key="4">
    <source>
        <dbReference type="EMBL" id="CAB5076835.1"/>
    </source>
</evidence>
<evidence type="ECO:0000313" key="3">
    <source>
        <dbReference type="EMBL" id="CAB4674286.1"/>
    </source>
</evidence>
<dbReference type="PROSITE" id="PS52050">
    <property type="entry name" value="WYL"/>
    <property type="match status" value="1"/>
</dbReference>
<dbReference type="InterPro" id="IPR057727">
    <property type="entry name" value="WCX_dom"/>
</dbReference>
<name>A0A6J6MKF5_9ZZZZ</name>
<organism evidence="3">
    <name type="scientific">freshwater metagenome</name>
    <dbReference type="NCBI Taxonomy" id="449393"/>
    <lineage>
        <taxon>unclassified sequences</taxon>
        <taxon>metagenomes</taxon>
        <taxon>ecological metagenomes</taxon>
    </lineage>
</organism>
<dbReference type="EMBL" id="CAEZWO010000201">
    <property type="protein sequence ID" value="CAB4674286.1"/>
    <property type="molecule type" value="Genomic_DNA"/>
</dbReference>
<dbReference type="EMBL" id="CAFBRB010000127">
    <property type="protein sequence ID" value="CAB5076835.1"/>
    <property type="molecule type" value="Genomic_DNA"/>
</dbReference>
<proteinExistence type="predicted"/>
<feature type="domain" description="WCX" evidence="2">
    <location>
        <begin position="242"/>
        <end position="309"/>
    </location>
</feature>
<sequence>MSSRKNERLINLTIALLATKRYLTKSEIFRTIEGYEGSSESKERMFERDKDDLRKLGIDIEVGGIDPLFDDEAGYRISPSSYALNLGQLTGSEIALLSLAAESWRGAAMSDAAQSALNKLNSLGIQSDFQSIPTLAPKMLVNSSNFLPIVTALTELKAITFDYTSKDLSIENRQLHPYGMSSSHGHWYLIGHDTKRDALRVFRLDRMSSSVEVTGKSGAFAVPSGFNAEKVLSEQLFEPQATARVKIRQGKGHTLMANAQRISDGDDFTLYEIPYGNRQKFIDSLLWHGDDVIVEAPDDLRNEIISILELLVKTHA</sequence>
<gene>
    <name evidence="3" type="ORF">UFOPK2254_01436</name>
    <name evidence="4" type="ORF">UFOPK4401_01062</name>
</gene>
<dbReference type="Pfam" id="PF25583">
    <property type="entry name" value="WCX"/>
    <property type="match status" value="1"/>
</dbReference>
<dbReference type="Pfam" id="PF13280">
    <property type="entry name" value="WYL"/>
    <property type="match status" value="1"/>
</dbReference>
<dbReference type="PANTHER" id="PTHR34580:SF3">
    <property type="entry name" value="PROTEIN PAFB"/>
    <property type="match status" value="1"/>
</dbReference>
<protein>
    <submittedName>
        <fullName evidence="3">Unannotated protein</fullName>
    </submittedName>
</protein>
<accession>A0A6J6MKF5</accession>
<dbReference type="AlphaFoldDB" id="A0A6J6MKF5"/>
<evidence type="ECO:0000259" key="1">
    <source>
        <dbReference type="Pfam" id="PF13280"/>
    </source>
</evidence>